<reference evidence="3 4" key="1">
    <citation type="submission" date="2019-02" db="EMBL/GenBank/DDBJ databases">
        <title>Deep-cultivation of Planctomycetes and their phenomic and genomic characterization uncovers novel biology.</title>
        <authorList>
            <person name="Wiegand S."/>
            <person name="Jogler M."/>
            <person name="Boedeker C."/>
            <person name="Pinto D."/>
            <person name="Vollmers J."/>
            <person name="Rivas-Marin E."/>
            <person name="Kohn T."/>
            <person name="Peeters S.H."/>
            <person name="Heuer A."/>
            <person name="Rast P."/>
            <person name="Oberbeckmann S."/>
            <person name="Bunk B."/>
            <person name="Jeske O."/>
            <person name="Meyerdierks A."/>
            <person name="Storesund J.E."/>
            <person name="Kallscheuer N."/>
            <person name="Luecker S."/>
            <person name="Lage O.M."/>
            <person name="Pohl T."/>
            <person name="Merkel B.J."/>
            <person name="Hornburger P."/>
            <person name="Mueller R.-W."/>
            <person name="Bruemmer F."/>
            <person name="Labrenz M."/>
            <person name="Spormann A.M."/>
            <person name="Op den Camp H."/>
            <person name="Overmann J."/>
            <person name="Amann R."/>
            <person name="Jetten M.S.M."/>
            <person name="Mascher T."/>
            <person name="Medema M.H."/>
            <person name="Devos D.P."/>
            <person name="Kaster A.-K."/>
            <person name="Ovreas L."/>
            <person name="Rohde M."/>
            <person name="Galperin M.Y."/>
            <person name="Jogler C."/>
        </authorList>
    </citation>
    <scope>NUCLEOTIDE SEQUENCE [LARGE SCALE GENOMIC DNA]</scope>
    <source>
        <strain evidence="3 4">FF011L</strain>
    </source>
</reference>
<feature type="domain" description="Amidohydrolase-related" evidence="2">
    <location>
        <begin position="3"/>
        <end position="276"/>
    </location>
</feature>
<organism evidence="3 4">
    <name type="scientific">Roseimaritima multifibrata</name>
    <dbReference type="NCBI Taxonomy" id="1930274"/>
    <lineage>
        <taxon>Bacteria</taxon>
        <taxon>Pseudomonadati</taxon>
        <taxon>Planctomycetota</taxon>
        <taxon>Planctomycetia</taxon>
        <taxon>Pirellulales</taxon>
        <taxon>Pirellulaceae</taxon>
        <taxon>Roseimaritima</taxon>
    </lineage>
</organism>
<gene>
    <name evidence="3" type="ORF">FF011L_22000</name>
</gene>
<dbReference type="KEGG" id="rml:FF011L_22000"/>
<dbReference type="Pfam" id="PF04909">
    <property type="entry name" value="Amidohydro_2"/>
    <property type="match status" value="1"/>
</dbReference>
<dbReference type="InterPro" id="IPR032466">
    <property type="entry name" value="Metal_Hydrolase"/>
</dbReference>
<evidence type="ECO:0000313" key="3">
    <source>
        <dbReference type="EMBL" id="QDS93430.1"/>
    </source>
</evidence>
<dbReference type="RefSeq" id="WP_145351598.1">
    <property type="nucleotide sequence ID" value="NZ_CP036262.1"/>
</dbReference>
<dbReference type="EMBL" id="CP036262">
    <property type="protein sequence ID" value="QDS93430.1"/>
    <property type="molecule type" value="Genomic_DNA"/>
</dbReference>
<dbReference type="InterPro" id="IPR052350">
    <property type="entry name" value="Metallo-dep_Lactonases"/>
</dbReference>
<evidence type="ECO:0000256" key="1">
    <source>
        <dbReference type="ARBA" id="ARBA00038310"/>
    </source>
</evidence>
<comment type="similarity">
    <text evidence="1">Belongs to the metallo-dependent hydrolases superfamily.</text>
</comment>
<evidence type="ECO:0000259" key="2">
    <source>
        <dbReference type="Pfam" id="PF04909"/>
    </source>
</evidence>
<dbReference type="AlphaFoldDB" id="A0A517MEX4"/>
<name>A0A517MEX4_9BACT</name>
<dbReference type="PANTHER" id="PTHR43569">
    <property type="entry name" value="AMIDOHYDROLASE"/>
    <property type="match status" value="1"/>
</dbReference>
<proteinExistence type="inferred from homology"/>
<sequence length="282" mass="32635">MRIDSHHHLWNYSQSEYPWIDDSKDLLRRDFTPDDLQQVSRHCGITGTIAVQARQHLEETEWLLDQAERSSLICAVVGWAPLASPEIGSILERFAQSTKLRGMRHVVQDEPGDTFFQNDGFQNGIRELTARNLIYDILIYANQLSWTTPFVDQHPNQTFVLDHIAKPTVQQNQLDLNWKRDFCDLAKRGNVACKFSGVVTEVQGDQWTIDTIRPYWETAWEAFGASRMMFGSDWPVCLLRSEYAGWVTAVEELASELSDSEQRAFWSENAIRWYKLPLEPQP</sequence>
<dbReference type="OrthoDB" id="5450317at2"/>
<accession>A0A517MEX4</accession>
<dbReference type="InterPro" id="IPR006680">
    <property type="entry name" value="Amidohydro-rel"/>
</dbReference>
<dbReference type="Gene3D" id="3.20.20.140">
    <property type="entry name" value="Metal-dependent hydrolases"/>
    <property type="match status" value="1"/>
</dbReference>
<evidence type="ECO:0000313" key="4">
    <source>
        <dbReference type="Proteomes" id="UP000320672"/>
    </source>
</evidence>
<protein>
    <submittedName>
        <fullName evidence="3">Amidohydrolase</fullName>
    </submittedName>
</protein>
<dbReference type="Proteomes" id="UP000320672">
    <property type="component" value="Chromosome"/>
</dbReference>
<dbReference type="SUPFAM" id="SSF51556">
    <property type="entry name" value="Metallo-dependent hydrolases"/>
    <property type="match status" value="1"/>
</dbReference>
<keyword evidence="3" id="KW-0378">Hydrolase</keyword>
<dbReference type="PANTHER" id="PTHR43569:SF2">
    <property type="entry name" value="AMIDOHYDROLASE-RELATED DOMAIN-CONTAINING PROTEIN"/>
    <property type="match status" value="1"/>
</dbReference>
<keyword evidence="4" id="KW-1185">Reference proteome</keyword>
<dbReference type="GO" id="GO:0016787">
    <property type="term" value="F:hydrolase activity"/>
    <property type="evidence" value="ECO:0007669"/>
    <property type="project" value="UniProtKB-KW"/>
</dbReference>